<dbReference type="AlphaFoldDB" id="A0A2V0R9Q6"/>
<proteinExistence type="predicted"/>
<dbReference type="EMBL" id="BDQA01000459">
    <property type="protein sequence ID" value="GBH21931.1"/>
    <property type="molecule type" value="Genomic_RNA"/>
</dbReference>
<organism evidence="1">
    <name type="scientific">viral metagenome</name>
    <dbReference type="NCBI Taxonomy" id="1070528"/>
    <lineage>
        <taxon>unclassified sequences</taxon>
        <taxon>metagenomes</taxon>
        <taxon>organismal metagenomes</taxon>
    </lineage>
</organism>
<protein>
    <submittedName>
        <fullName evidence="1">Uncharacterized protein</fullName>
    </submittedName>
</protein>
<sequence length="240" mass="26586">MNTPQKKQRVETNSDSPSSVATLIDPIVSDDIEDLDDIRPGLEKLSIYVEQTLDRMSIAGKHCVSSDIMELKDTISMFEGKLYEHVHLLLTDDHHYEMLKSVEISKISVCLMNLHNIICLYIDRVHIGMRGLASLSATGGKQITEMSIALIGTPTKANGLKRKASDMSVSPCSSPTLERCMTMIAESGKMLTMCTLNYAKSKGLYITLKNLRDRVKVMQQHCAVSSAFIAEVATLTRCSK</sequence>
<accession>A0A2V0R9Q6</accession>
<evidence type="ECO:0000313" key="1">
    <source>
        <dbReference type="EMBL" id="GBH21931.1"/>
    </source>
</evidence>
<comment type="caution">
    <text evidence="1">The sequence shown here is derived from an EMBL/GenBank/DDBJ whole genome shotgun (WGS) entry which is preliminary data.</text>
</comment>
<reference evidence="1" key="1">
    <citation type="submission" date="2017-04" db="EMBL/GenBank/DDBJ databases">
        <title>Unveiling RNA virosphere associated with marine microorganisms.</title>
        <authorList>
            <person name="Urayama S."/>
            <person name="Takaki Y."/>
            <person name="Nishi S."/>
            <person name="Yoshida Y."/>
            <person name="Deguchi S."/>
            <person name="Takai K."/>
            <person name="Nunoura T."/>
        </authorList>
    </citation>
    <scope>NUCLEOTIDE SEQUENCE</scope>
</reference>
<name>A0A2V0R9Q6_9ZZZZ</name>